<dbReference type="SUPFAM" id="SSF117281">
    <property type="entry name" value="Kelch motif"/>
    <property type="match status" value="1"/>
</dbReference>
<evidence type="ECO:0000256" key="2">
    <source>
        <dbReference type="ARBA" id="ARBA00022692"/>
    </source>
</evidence>
<dbReference type="InterPro" id="IPR051694">
    <property type="entry name" value="Immunoregulatory_rcpt-like"/>
</dbReference>
<gene>
    <name evidence="8" type="ORF">C7999DRAFT_10577</name>
</gene>
<evidence type="ECO:0000256" key="1">
    <source>
        <dbReference type="ARBA" id="ARBA00004167"/>
    </source>
</evidence>
<feature type="chain" id="PRO_5042859296" description="Kelch repeat protein" evidence="7">
    <location>
        <begin position="25"/>
        <end position="646"/>
    </location>
</feature>
<comment type="caution">
    <text evidence="8">The sequence shown here is derived from an EMBL/GenBank/DDBJ whole genome shotgun (WGS) entry which is preliminary data.</text>
</comment>
<keyword evidence="3 6" id="KW-1133">Transmembrane helix</keyword>
<dbReference type="GO" id="GO:0016020">
    <property type="term" value="C:membrane"/>
    <property type="evidence" value="ECO:0007669"/>
    <property type="project" value="UniProtKB-SubCell"/>
</dbReference>
<evidence type="ECO:0000256" key="6">
    <source>
        <dbReference type="SAM" id="Phobius"/>
    </source>
</evidence>
<name>A0AAN7D169_9PEZI</name>
<dbReference type="EMBL" id="MU857604">
    <property type="protein sequence ID" value="KAK4251770.1"/>
    <property type="molecule type" value="Genomic_DNA"/>
</dbReference>
<dbReference type="GO" id="GO:0071944">
    <property type="term" value="C:cell periphery"/>
    <property type="evidence" value="ECO:0007669"/>
    <property type="project" value="UniProtKB-ARBA"/>
</dbReference>
<reference evidence="8" key="2">
    <citation type="submission" date="2023-05" db="EMBL/GenBank/DDBJ databases">
        <authorList>
            <consortium name="Lawrence Berkeley National Laboratory"/>
            <person name="Steindorff A."/>
            <person name="Hensen N."/>
            <person name="Bonometti L."/>
            <person name="Westerberg I."/>
            <person name="Brannstrom I.O."/>
            <person name="Guillou S."/>
            <person name="Cros-Aarteil S."/>
            <person name="Calhoun S."/>
            <person name="Haridas S."/>
            <person name="Kuo A."/>
            <person name="Mondo S."/>
            <person name="Pangilinan J."/>
            <person name="Riley R."/>
            <person name="Labutti K."/>
            <person name="Andreopoulos B."/>
            <person name="Lipzen A."/>
            <person name="Chen C."/>
            <person name="Yanf M."/>
            <person name="Daum C."/>
            <person name="Ng V."/>
            <person name="Clum A."/>
            <person name="Ohm R."/>
            <person name="Martin F."/>
            <person name="Silar P."/>
            <person name="Natvig D."/>
            <person name="Lalanne C."/>
            <person name="Gautier V."/>
            <person name="Ament-Velasquez S.L."/>
            <person name="Kruys A."/>
            <person name="Hutchinson M.I."/>
            <person name="Powell A.J."/>
            <person name="Barry K."/>
            <person name="Miller A.N."/>
            <person name="Grigoriev I.V."/>
            <person name="Debuchy R."/>
            <person name="Gladieux P."/>
            <person name="Thoren M.H."/>
            <person name="Johannesson H."/>
        </authorList>
    </citation>
    <scope>NUCLEOTIDE SEQUENCE</scope>
    <source>
        <strain evidence="8">CBS 359.72</strain>
    </source>
</reference>
<feature type="region of interest" description="Disordered" evidence="5">
    <location>
        <begin position="440"/>
        <end position="480"/>
    </location>
</feature>
<dbReference type="Proteomes" id="UP001303647">
    <property type="component" value="Unassembled WGS sequence"/>
</dbReference>
<dbReference type="PANTHER" id="PTHR15549">
    <property type="entry name" value="PAIRED IMMUNOGLOBULIN-LIKE TYPE 2 RECEPTOR"/>
    <property type="match status" value="1"/>
</dbReference>
<evidence type="ECO:0000256" key="5">
    <source>
        <dbReference type="SAM" id="MobiDB-lite"/>
    </source>
</evidence>
<dbReference type="AlphaFoldDB" id="A0AAN7D169"/>
<feature type="signal peptide" evidence="7">
    <location>
        <begin position="1"/>
        <end position="24"/>
    </location>
</feature>
<keyword evidence="2 6" id="KW-0812">Transmembrane</keyword>
<evidence type="ECO:0000313" key="9">
    <source>
        <dbReference type="Proteomes" id="UP001303647"/>
    </source>
</evidence>
<evidence type="ECO:0000256" key="7">
    <source>
        <dbReference type="SAM" id="SignalP"/>
    </source>
</evidence>
<evidence type="ECO:0000256" key="3">
    <source>
        <dbReference type="ARBA" id="ARBA00022989"/>
    </source>
</evidence>
<evidence type="ECO:0000313" key="8">
    <source>
        <dbReference type="EMBL" id="KAK4251770.1"/>
    </source>
</evidence>
<evidence type="ECO:0000256" key="4">
    <source>
        <dbReference type="ARBA" id="ARBA00023136"/>
    </source>
</evidence>
<feature type="region of interest" description="Disordered" evidence="5">
    <location>
        <begin position="516"/>
        <end position="544"/>
    </location>
</feature>
<reference evidence="8" key="1">
    <citation type="journal article" date="2023" name="Mol. Phylogenet. Evol.">
        <title>Genome-scale phylogeny and comparative genomics of the fungal order Sordariales.</title>
        <authorList>
            <person name="Hensen N."/>
            <person name="Bonometti L."/>
            <person name="Westerberg I."/>
            <person name="Brannstrom I.O."/>
            <person name="Guillou S."/>
            <person name="Cros-Aarteil S."/>
            <person name="Calhoun S."/>
            <person name="Haridas S."/>
            <person name="Kuo A."/>
            <person name="Mondo S."/>
            <person name="Pangilinan J."/>
            <person name="Riley R."/>
            <person name="LaButti K."/>
            <person name="Andreopoulos B."/>
            <person name="Lipzen A."/>
            <person name="Chen C."/>
            <person name="Yan M."/>
            <person name="Daum C."/>
            <person name="Ng V."/>
            <person name="Clum A."/>
            <person name="Steindorff A."/>
            <person name="Ohm R.A."/>
            <person name="Martin F."/>
            <person name="Silar P."/>
            <person name="Natvig D.O."/>
            <person name="Lalanne C."/>
            <person name="Gautier V."/>
            <person name="Ament-Velasquez S.L."/>
            <person name="Kruys A."/>
            <person name="Hutchinson M.I."/>
            <person name="Powell A.J."/>
            <person name="Barry K."/>
            <person name="Miller A.N."/>
            <person name="Grigoriev I.V."/>
            <person name="Debuchy R."/>
            <person name="Gladieux P."/>
            <person name="Hiltunen Thoren M."/>
            <person name="Johannesson H."/>
        </authorList>
    </citation>
    <scope>NUCLEOTIDE SEQUENCE</scope>
    <source>
        <strain evidence="8">CBS 359.72</strain>
    </source>
</reference>
<sequence length="646" mass="69660">MRSSTRSAATLVAILSLCCTLVAAAVEVPQVGSWWVRLGAAATVIGDYVYIDGGELKVYSLNRLKEGFETNFTLSIDISKSWTTSKVDIQAVPKPAPKKTGAILWTNNEEDAFYMWGGTFPLGQQFNISDPALWKFTADGKGGGEWSEVVPANRGLFATIQSGYQIAAATTDTTAFAIGGAIARRGQPDVPEVETENGGSGEPTLGGMVTYEPVTNMWANETENSPFPTLVGAAAHYLPSFGPNGLIILLGGYTPPAGEYWMEHLESSARDLYNLTFFDPQTKQVYWQLTTGDIPLSPRTEACTAVVTAPDGGYDIFLAGGVSYGDFLTYDDAYVLSLPGFVWTKVSSMPYGVARSASACVPMRGRQILHAFGYDFWAVRPDPAPNGLLLFDMATLQWKESYDADAKPYERPKDLQTWYNNGSFEQVAWSSSSVRQIFASARKSSNPSSTQNSGSNPTSSSGPSNSSANGSDSTGETESGSTSVAAIAGGVAGGVGGAALIAAAVWLFLRRRTKKALAGSDQDNNTSDEGGEIKHPDLPETDAPHGQAELTARRSAAEMSPLGLPVEATAQNRYEMEHQMRYEMEPQTRYEMGNEVRYEMGNEVRYEMGHDVRYEMDPQAPAAYHHPQMGVESPIAGTNAARYPYG</sequence>
<organism evidence="8 9">
    <name type="scientific">Corynascus novoguineensis</name>
    <dbReference type="NCBI Taxonomy" id="1126955"/>
    <lineage>
        <taxon>Eukaryota</taxon>
        <taxon>Fungi</taxon>
        <taxon>Dikarya</taxon>
        <taxon>Ascomycota</taxon>
        <taxon>Pezizomycotina</taxon>
        <taxon>Sordariomycetes</taxon>
        <taxon>Sordariomycetidae</taxon>
        <taxon>Sordariales</taxon>
        <taxon>Chaetomiaceae</taxon>
        <taxon>Corynascus</taxon>
    </lineage>
</organism>
<comment type="subcellular location">
    <subcellularLocation>
        <location evidence="1">Membrane</location>
        <topology evidence="1">Single-pass membrane protein</topology>
    </subcellularLocation>
</comment>
<feature type="region of interest" description="Disordered" evidence="5">
    <location>
        <begin position="187"/>
        <end position="206"/>
    </location>
</feature>
<keyword evidence="9" id="KW-1185">Reference proteome</keyword>
<feature type="transmembrane region" description="Helical" evidence="6">
    <location>
        <begin position="484"/>
        <end position="509"/>
    </location>
</feature>
<evidence type="ECO:0008006" key="10">
    <source>
        <dbReference type="Google" id="ProtNLM"/>
    </source>
</evidence>
<dbReference type="PANTHER" id="PTHR15549:SF27">
    <property type="entry name" value="CHITIN-BINDING TYPE-1 DOMAIN-CONTAINING PROTEIN"/>
    <property type="match status" value="1"/>
</dbReference>
<accession>A0AAN7D169</accession>
<dbReference type="Gene3D" id="2.120.10.80">
    <property type="entry name" value="Kelch-type beta propeller"/>
    <property type="match status" value="1"/>
</dbReference>
<dbReference type="InterPro" id="IPR015915">
    <property type="entry name" value="Kelch-typ_b-propeller"/>
</dbReference>
<protein>
    <recommendedName>
        <fullName evidence="10">Kelch repeat protein</fullName>
    </recommendedName>
</protein>
<proteinExistence type="predicted"/>
<feature type="compositionally biased region" description="Low complexity" evidence="5">
    <location>
        <begin position="444"/>
        <end position="480"/>
    </location>
</feature>
<keyword evidence="4 6" id="KW-0472">Membrane</keyword>
<keyword evidence="7" id="KW-0732">Signal</keyword>